<gene>
    <name evidence="2" type="ORF">S01H4_32120</name>
</gene>
<dbReference type="EMBL" id="BART01016747">
    <property type="protein sequence ID" value="GAG85702.1"/>
    <property type="molecule type" value="Genomic_DNA"/>
</dbReference>
<evidence type="ECO:0000259" key="1">
    <source>
        <dbReference type="Pfam" id="PF00535"/>
    </source>
</evidence>
<comment type="caution">
    <text evidence="2">The sequence shown here is derived from an EMBL/GenBank/DDBJ whole genome shotgun (WGS) entry which is preliminary data.</text>
</comment>
<reference evidence="2" key="1">
    <citation type="journal article" date="2014" name="Front. Microbiol.">
        <title>High frequency of phylogenetically diverse reductive dehalogenase-homologous genes in deep subseafloor sedimentary metagenomes.</title>
        <authorList>
            <person name="Kawai M."/>
            <person name="Futagami T."/>
            <person name="Toyoda A."/>
            <person name="Takaki Y."/>
            <person name="Nishi S."/>
            <person name="Hori S."/>
            <person name="Arai W."/>
            <person name="Tsubouchi T."/>
            <person name="Morono Y."/>
            <person name="Uchiyama I."/>
            <person name="Ito T."/>
            <person name="Fujiyama A."/>
            <person name="Inagaki F."/>
            <person name="Takami H."/>
        </authorList>
    </citation>
    <scope>NUCLEOTIDE SEQUENCE</scope>
    <source>
        <strain evidence="2">Expedition CK06-06</strain>
    </source>
</reference>
<feature type="domain" description="Glycosyltransferase 2-like" evidence="1">
    <location>
        <begin position="3"/>
        <end position="128"/>
    </location>
</feature>
<sequence>MISVIIVTYNNQDQIRDCLISIKKRFNNSNYEVIIVDNLSKDQTTDIIIKEYPWVKLIKSKKNLGFGKGNNLGAKYAQGDILFFLNPDTVVKNNLIEIINKFFNSHPQAGAMSPRQLDEQGHNRYENIAVDPTLINLIRGILPRKWDWDKEQEIDLACAAAIAIKKDVFIKVSGFDPDFFLYMEENDLCLRIRQQGYKIFYHPLGKIFHLKGASISQDPERKKLYYKSQDLFYKKHYPWLLG</sequence>
<organism evidence="2">
    <name type="scientific">marine sediment metagenome</name>
    <dbReference type="NCBI Taxonomy" id="412755"/>
    <lineage>
        <taxon>unclassified sequences</taxon>
        <taxon>metagenomes</taxon>
        <taxon>ecological metagenomes</taxon>
    </lineage>
</organism>
<dbReference type="PANTHER" id="PTHR43179:SF7">
    <property type="entry name" value="RHAMNOSYLTRANSFERASE WBBL"/>
    <property type="match status" value="1"/>
</dbReference>
<dbReference type="AlphaFoldDB" id="X1BX39"/>
<dbReference type="PANTHER" id="PTHR43179">
    <property type="entry name" value="RHAMNOSYLTRANSFERASE WBBL"/>
    <property type="match status" value="1"/>
</dbReference>
<feature type="non-terminal residue" evidence="2">
    <location>
        <position position="242"/>
    </location>
</feature>
<dbReference type="Gene3D" id="3.90.550.10">
    <property type="entry name" value="Spore Coat Polysaccharide Biosynthesis Protein SpsA, Chain A"/>
    <property type="match status" value="1"/>
</dbReference>
<evidence type="ECO:0000313" key="2">
    <source>
        <dbReference type="EMBL" id="GAG85702.1"/>
    </source>
</evidence>
<dbReference type="InterPro" id="IPR029044">
    <property type="entry name" value="Nucleotide-diphossugar_trans"/>
</dbReference>
<dbReference type="Pfam" id="PF00535">
    <property type="entry name" value="Glycos_transf_2"/>
    <property type="match status" value="1"/>
</dbReference>
<dbReference type="CDD" id="cd04186">
    <property type="entry name" value="GT_2_like_c"/>
    <property type="match status" value="1"/>
</dbReference>
<accession>X1BX39</accession>
<dbReference type="InterPro" id="IPR001173">
    <property type="entry name" value="Glyco_trans_2-like"/>
</dbReference>
<dbReference type="SUPFAM" id="SSF53448">
    <property type="entry name" value="Nucleotide-diphospho-sugar transferases"/>
    <property type="match status" value="1"/>
</dbReference>
<protein>
    <recommendedName>
        <fullName evidence="1">Glycosyltransferase 2-like domain-containing protein</fullName>
    </recommendedName>
</protein>
<name>X1BX39_9ZZZZ</name>
<proteinExistence type="predicted"/>